<feature type="region of interest" description="Disordered" evidence="1">
    <location>
        <begin position="226"/>
        <end position="312"/>
    </location>
</feature>
<keyword evidence="2" id="KW-1185">Reference proteome</keyword>
<feature type="compositionally biased region" description="Polar residues" evidence="1">
    <location>
        <begin position="280"/>
        <end position="312"/>
    </location>
</feature>
<proteinExistence type="predicted"/>
<protein>
    <submittedName>
        <fullName evidence="3">Lactamase_B domain-containing protein</fullName>
    </submittedName>
</protein>
<dbReference type="Proteomes" id="UP000025227">
    <property type="component" value="Unplaced"/>
</dbReference>
<dbReference type="GO" id="GO:0000723">
    <property type="term" value="P:telomere maintenance"/>
    <property type="evidence" value="ECO:0007669"/>
    <property type="project" value="TreeGrafter"/>
</dbReference>
<dbReference type="GO" id="GO:0003684">
    <property type="term" value="F:damaged DNA binding"/>
    <property type="evidence" value="ECO:0007669"/>
    <property type="project" value="TreeGrafter"/>
</dbReference>
<dbReference type="Gene3D" id="3.60.15.10">
    <property type="entry name" value="Ribonuclease Z/Hydroxyacylglutathione hydrolase-like"/>
    <property type="match status" value="1"/>
</dbReference>
<organism evidence="2 3">
    <name type="scientific">Haemonchus contortus</name>
    <name type="common">Barber pole worm</name>
    <dbReference type="NCBI Taxonomy" id="6289"/>
    <lineage>
        <taxon>Eukaryota</taxon>
        <taxon>Metazoa</taxon>
        <taxon>Ecdysozoa</taxon>
        <taxon>Nematoda</taxon>
        <taxon>Chromadorea</taxon>
        <taxon>Rhabditida</taxon>
        <taxon>Rhabditina</taxon>
        <taxon>Rhabditomorpha</taxon>
        <taxon>Strongyloidea</taxon>
        <taxon>Trichostrongylidae</taxon>
        <taxon>Haemonchus</taxon>
    </lineage>
</organism>
<dbReference type="WBParaSite" id="HCON_00108000-00001">
    <property type="protein sequence ID" value="HCON_00108000-00001"/>
    <property type="gene ID" value="HCON_00108000"/>
</dbReference>
<evidence type="ECO:0000256" key="1">
    <source>
        <dbReference type="SAM" id="MobiDB-lite"/>
    </source>
</evidence>
<dbReference type="GO" id="GO:0006303">
    <property type="term" value="P:double-strand break repair via nonhomologous end joining"/>
    <property type="evidence" value="ECO:0007669"/>
    <property type="project" value="TreeGrafter"/>
</dbReference>
<feature type="compositionally biased region" description="Polar residues" evidence="1">
    <location>
        <begin position="72"/>
        <end position="81"/>
    </location>
</feature>
<feature type="compositionally biased region" description="Polar residues" evidence="1">
    <location>
        <begin position="235"/>
        <end position="245"/>
    </location>
</feature>
<dbReference type="SUPFAM" id="SSF56281">
    <property type="entry name" value="Metallo-hydrolase/oxidoreductase"/>
    <property type="match status" value="1"/>
</dbReference>
<dbReference type="AlphaFoldDB" id="A0A7I4YLD6"/>
<feature type="compositionally biased region" description="Low complexity" evidence="1">
    <location>
        <begin position="262"/>
        <end position="279"/>
    </location>
</feature>
<dbReference type="GO" id="GO:0035312">
    <property type="term" value="F:5'-3' DNA exonuclease activity"/>
    <property type="evidence" value="ECO:0007669"/>
    <property type="project" value="TreeGrafter"/>
</dbReference>
<feature type="region of interest" description="Disordered" evidence="1">
    <location>
        <begin position="185"/>
        <end position="210"/>
    </location>
</feature>
<dbReference type="OrthoDB" id="262529at2759"/>
<reference evidence="3" key="1">
    <citation type="submission" date="2020-12" db="UniProtKB">
        <authorList>
            <consortium name="WormBaseParasite"/>
        </authorList>
    </citation>
    <scope>IDENTIFICATION</scope>
    <source>
        <strain evidence="3">MHco3</strain>
    </source>
</reference>
<dbReference type="InterPro" id="IPR036866">
    <property type="entry name" value="RibonucZ/Hydroxyglut_hydro"/>
</dbReference>
<feature type="compositionally biased region" description="Low complexity" evidence="1">
    <location>
        <begin position="246"/>
        <end position="255"/>
    </location>
</feature>
<dbReference type="Gene3D" id="3.40.50.12650">
    <property type="match status" value="1"/>
</dbReference>
<dbReference type="GO" id="GO:0036297">
    <property type="term" value="P:interstrand cross-link repair"/>
    <property type="evidence" value="ECO:0007669"/>
    <property type="project" value="TreeGrafter"/>
</dbReference>
<dbReference type="PANTHER" id="PTHR23240:SF26">
    <property type="entry name" value="5' EXONUCLEASE APOLLO"/>
    <property type="match status" value="1"/>
</dbReference>
<accession>A0A7I4YLD6</accession>
<name>A0A7I4YLD6_HAECO</name>
<evidence type="ECO:0000313" key="2">
    <source>
        <dbReference type="Proteomes" id="UP000025227"/>
    </source>
</evidence>
<feature type="compositionally biased region" description="Basic and acidic residues" evidence="1">
    <location>
        <begin position="51"/>
        <end position="71"/>
    </location>
</feature>
<feature type="region of interest" description="Disordered" evidence="1">
    <location>
        <begin position="1"/>
        <end position="118"/>
    </location>
</feature>
<dbReference type="PANTHER" id="PTHR23240">
    <property type="entry name" value="DNA CROSS-LINK REPAIR PROTEIN PSO2/SNM1-RELATED"/>
    <property type="match status" value="1"/>
</dbReference>
<feature type="compositionally biased region" description="Low complexity" evidence="1">
    <location>
        <begin position="91"/>
        <end position="103"/>
    </location>
</feature>
<sequence>DLSGMVGTRSGKRTSKGTGAMDNGRSCASPEDCSSANNTVYDLPLDSSDDSNCRDSTELRRTEQHIREGKDLQQSSSSPLNVQRLRRKTQSYTFSTACSSKSSKTSDRRRSKRFRTESDGALNLREALRLPIATASNVANQEMADAPSENLIASQDRLQPSHSSGVNMSPTHVDILNDALLSSAPAKTTEVVSPSNRPTYEGRKRRKSSVWRSRITKRLGEEEAGSNLVLECPSRGNSPQVLKTDSTNSQRTSSKSSKELASDGAAASDDPPASPKKSPQSISFVAANGNNSTPTRINSALRPSSARATHSARSVRFGSESLNAVHIIPSVATTLPFAEQMAKEREAEALEVSLHQPPNESEVNCEYPENEVPKCSKVIIGQRYIAIDRFVRKDECKYHFLTHAHTDHFVNLNKSWKTPIYCSEVTAKLLPIMMGARAVPPRLLRPLKVGETHVIEPNLHVTVLDANHCVGSAMFLFEGASVPGGAVLCTGDFRADHRLLSRFDNDPSFMKLADTYISKIYFDNTHLDRSEGFPDRAEAEKMVMTELEKLHDCSILIPVFKLGREEILERISQSFSEIISTSSVRLNVRKVCDMKNGEFSDANDSSARIRTSQRHPRQVLDTLKRMPDPKVVLDLSVRGEYKGLVKEKLISIPYSDHSSRSEIIAFLSRLRFGELIPISAPMDSSTTLELMKLSREARIRTIDEVNWAKRKYSLRLLQD</sequence>
<feature type="compositionally biased region" description="Basic and acidic residues" evidence="1">
    <location>
        <begin position="104"/>
        <end position="118"/>
    </location>
</feature>
<evidence type="ECO:0000313" key="3">
    <source>
        <dbReference type="WBParaSite" id="HCON_00108000-00001"/>
    </source>
</evidence>